<dbReference type="EMBL" id="FQYR01000006">
    <property type="protein sequence ID" value="SHK19801.1"/>
    <property type="molecule type" value="Genomic_DNA"/>
</dbReference>
<keyword evidence="1" id="KW-1133">Transmembrane helix</keyword>
<proteinExistence type="predicted"/>
<gene>
    <name evidence="2" type="ORF">SAMN02745181_3404</name>
</gene>
<keyword evidence="3" id="KW-1185">Reference proteome</keyword>
<sequence length="68" mass="6843">MSKDNSNGFLIIAILGVGVLVTGVTAIGGAFYCFDAGFESSPTGAGLCLIAAAISFVGGLIVFEKLTR</sequence>
<name>A0A1M6QHT9_9BACT</name>
<dbReference type="STRING" id="1123071.SAMN02745181_3404"/>
<evidence type="ECO:0000313" key="3">
    <source>
        <dbReference type="Proteomes" id="UP000184510"/>
    </source>
</evidence>
<evidence type="ECO:0000256" key="1">
    <source>
        <dbReference type="SAM" id="Phobius"/>
    </source>
</evidence>
<keyword evidence="1" id="KW-0472">Membrane</keyword>
<protein>
    <submittedName>
        <fullName evidence="2">Uncharacterized protein</fullName>
    </submittedName>
</protein>
<accession>A0A1M6QHT9</accession>
<keyword evidence="1" id="KW-0812">Transmembrane</keyword>
<organism evidence="2 3">
    <name type="scientific">Rubritalea squalenifaciens DSM 18772</name>
    <dbReference type="NCBI Taxonomy" id="1123071"/>
    <lineage>
        <taxon>Bacteria</taxon>
        <taxon>Pseudomonadati</taxon>
        <taxon>Verrucomicrobiota</taxon>
        <taxon>Verrucomicrobiia</taxon>
        <taxon>Verrucomicrobiales</taxon>
        <taxon>Rubritaleaceae</taxon>
        <taxon>Rubritalea</taxon>
    </lineage>
</organism>
<dbReference type="Proteomes" id="UP000184510">
    <property type="component" value="Unassembled WGS sequence"/>
</dbReference>
<dbReference type="RefSeq" id="WP_143184961.1">
    <property type="nucleotide sequence ID" value="NZ_FQYR01000006.1"/>
</dbReference>
<reference evidence="2 3" key="1">
    <citation type="submission" date="2016-11" db="EMBL/GenBank/DDBJ databases">
        <authorList>
            <person name="Jaros S."/>
            <person name="Januszkiewicz K."/>
            <person name="Wedrychowicz H."/>
        </authorList>
    </citation>
    <scope>NUCLEOTIDE SEQUENCE [LARGE SCALE GENOMIC DNA]</scope>
    <source>
        <strain evidence="2 3">DSM 18772</strain>
    </source>
</reference>
<feature type="transmembrane region" description="Helical" evidence="1">
    <location>
        <begin position="44"/>
        <end position="63"/>
    </location>
</feature>
<dbReference type="InParanoid" id="A0A1M6QHT9"/>
<feature type="transmembrane region" description="Helical" evidence="1">
    <location>
        <begin position="9"/>
        <end position="32"/>
    </location>
</feature>
<dbReference type="AlphaFoldDB" id="A0A1M6QHT9"/>
<evidence type="ECO:0000313" key="2">
    <source>
        <dbReference type="EMBL" id="SHK19801.1"/>
    </source>
</evidence>